<organism evidence="1 2">
    <name type="scientific">Heliobacterium modesticaldum (strain ATCC 51547 / Ice1)</name>
    <dbReference type="NCBI Taxonomy" id="498761"/>
    <lineage>
        <taxon>Bacteria</taxon>
        <taxon>Bacillati</taxon>
        <taxon>Bacillota</taxon>
        <taxon>Clostridia</taxon>
        <taxon>Eubacteriales</taxon>
        <taxon>Heliobacteriaceae</taxon>
        <taxon>Heliomicrobium</taxon>
    </lineage>
</organism>
<sequence length="49" mass="5776">MIRLHSKDVPGASFVPMINCLIHQTVFSRLRESFFSITDFNRYSDTKRL</sequence>
<dbReference type="EMBL" id="CP000930">
    <property type="protein sequence ID" value="ABZ85540.1"/>
    <property type="molecule type" value="Genomic_DNA"/>
</dbReference>
<dbReference type="HOGENOM" id="CLU_3136406_0_0_9"/>
<name>B0TDL5_HELMI</name>
<evidence type="ECO:0000313" key="1">
    <source>
        <dbReference type="EMBL" id="ABZ85540.1"/>
    </source>
</evidence>
<dbReference type="AlphaFoldDB" id="B0TDL5"/>
<dbReference type="KEGG" id="hmo:HM1_3033"/>
<gene>
    <name evidence="1" type="ORF">HM1_3033</name>
</gene>
<proteinExistence type="predicted"/>
<dbReference type="Proteomes" id="UP000008550">
    <property type="component" value="Chromosome"/>
</dbReference>
<keyword evidence="2" id="KW-1185">Reference proteome</keyword>
<reference evidence="1 2" key="1">
    <citation type="journal article" date="2008" name="J. Bacteriol.">
        <title>The genome of Heliobacterium modesticaldum, a phototrophic representative of the Firmicutes containing the simplest photosynthetic apparatus.</title>
        <authorList>
            <person name="Sattley W.M."/>
            <person name="Madigan M.T."/>
            <person name="Swingley W.D."/>
            <person name="Cheung P.C."/>
            <person name="Clocksin K.M."/>
            <person name="Conrad A.L."/>
            <person name="Dejesa L.C."/>
            <person name="Honchak B.M."/>
            <person name="Jung D.O."/>
            <person name="Karbach L.E."/>
            <person name="Kurdoglu A."/>
            <person name="Lahiri S."/>
            <person name="Mastrian S.D."/>
            <person name="Page L.E."/>
            <person name="Taylor H.L."/>
            <person name="Wang Z.T."/>
            <person name="Raymond J."/>
            <person name="Chen M."/>
            <person name="Blankenship R.E."/>
            <person name="Touchman J.W."/>
        </authorList>
    </citation>
    <scope>NUCLEOTIDE SEQUENCE [LARGE SCALE GENOMIC DNA]</scope>
    <source>
        <strain evidence="2">ATCC 51547 / Ice1</strain>
    </source>
</reference>
<protein>
    <submittedName>
        <fullName evidence="1">Uncharacterized protein</fullName>
    </submittedName>
</protein>
<evidence type="ECO:0000313" key="2">
    <source>
        <dbReference type="Proteomes" id="UP000008550"/>
    </source>
</evidence>
<dbReference type="STRING" id="498761.HM1_3033"/>
<accession>B0TDL5</accession>